<dbReference type="Proteomes" id="UP000250028">
    <property type="component" value="Unassembled WGS sequence"/>
</dbReference>
<accession>A0A2Y8ZXS5</accession>
<dbReference type="InterPro" id="IPR011990">
    <property type="entry name" value="TPR-like_helical_dom_sf"/>
</dbReference>
<evidence type="ECO:0000259" key="1">
    <source>
        <dbReference type="Pfam" id="PF12770"/>
    </source>
</evidence>
<dbReference type="InterPro" id="IPR024983">
    <property type="entry name" value="CHAT_dom"/>
</dbReference>
<dbReference type="SUPFAM" id="SSF48452">
    <property type="entry name" value="TPR-like"/>
    <property type="match status" value="2"/>
</dbReference>
<proteinExistence type="predicted"/>
<gene>
    <name evidence="2" type="ORF">SAMN04489750_2012</name>
</gene>
<organism evidence="2 3">
    <name type="scientific">Branchiibius hedensis</name>
    <dbReference type="NCBI Taxonomy" id="672460"/>
    <lineage>
        <taxon>Bacteria</taxon>
        <taxon>Bacillati</taxon>
        <taxon>Actinomycetota</taxon>
        <taxon>Actinomycetes</taxon>
        <taxon>Micrococcales</taxon>
        <taxon>Dermacoccaceae</taxon>
        <taxon>Branchiibius</taxon>
    </lineage>
</organism>
<sequence length="811" mass="86905">MSALVLHERAVEHCRAGRHRAAERDLRAALTRTDDRDLLARIRSTQAWILALEDDGQASVAILTELLEEQGLREETVATLHAQLGGVLSSLAEGGEALRHLDLAVAGLADDPLRLMAVLFNRAGLWVDRGEYAAAAADYERAAEVADRGGSPWHAAAARHNQGTALAARGDLVRALQLMGAARPLIAEQSAVNAARADQETAAVLLAAGLPEEAAALLRNCVAVFKAHRVGSYRADAELSLARTIADQDPREAIVIARRAASSYDRIGSTSLATRARVLVLTIALASGRATSRHVSEAQQLLPSLTGDDVAGAGEELLLALELHHVRKGKPWPRTPALREDASIVSRLAEAEVRVEVAARTGHDAEALDRARDGIRLLREWQSSTDSLELRSSLAMHGYRMVEQAAAVAMRTADPALHFEWSERSRGFVAASTPLIDAPPADSAKDAELEALRGLLAIGEDLDGPQVAQVRDRIRRRQWARERASRISVDIASLDETRQMLRDRDATLVSFLSDPRKVSVLVASADGYRVVPIATRAEIRADLAGLQADLDMSSADLRPTLAALVRDGLRRRLDHLSSMLWAPIESEVRTRRVVITAPAALAAVPWSLMTPLRDRSITVPLSVTQWLRHTATDAPLRSVGFITGPGVPRAGTEVAHAAKQWPGATVVDAASATTASMRELTRNTDLLHVAAHGRHTPGNPMFSGLELLDGPWFGHDVAELTMVPSVVVLSACELGRSTARWGEETIGMARAWLHSGVRCVIAAPCTVNDAATSDYLAAVHSGLAGGLSPSDALLAADPDERAPFLAFGAGF</sequence>
<dbReference type="EMBL" id="UESZ01000001">
    <property type="protein sequence ID" value="SSA34687.1"/>
    <property type="molecule type" value="Genomic_DNA"/>
</dbReference>
<dbReference type="Pfam" id="PF12770">
    <property type="entry name" value="CHAT"/>
    <property type="match status" value="1"/>
</dbReference>
<keyword evidence="3" id="KW-1185">Reference proteome</keyword>
<dbReference type="AlphaFoldDB" id="A0A2Y8ZXS5"/>
<reference evidence="3" key="1">
    <citation type="submission" date="2016-10" db="EMBL/GenBank/DDBJ databases">
        <authorList>
            <person name="Varghese N."/>
            <person name="Submissions S."/>
        </authorList>
    </citation>
    <scope>NUCLEOTIDE SEQUENCE [LARGE SCALE GENOMIC DNA]</scope>
    <source>
        <strain evidence="3">DSM 22951</strain>
    </source>
</reference>
<protein>
    <submittedName>
        <fullName evidence="2">CHAT domain-containing protein</fullName>
    </submittedName>
</protein>
<feature type="domain" description="CHAT" evidence="1">
    <location>
        <begin position="571"/>
        <end position="796"/>
    </location>
</feature>
<evidence type="ECO:0000313" key="3">
    <source>
        <dbReference type="Proteomes" id="UP000250028"/>
    </source>
</evidence>
<dbReference type="RefSeq" id="WP_109685459.1">
    <property type="nucleotide sequence ID" value="NZ_QGDN01000001.1"/>
</dbReference>
<name>A0A2Y8ZXS5_9MICO</name>
<dbReference type="Gene3D" id="1.25.40.10">
    <property type="entry name" value="Tetratricopeptide repeat domain"/>
    <property type="match status" value="1"/>
</dbReference>
<dbReference type="OrthoDB" id="9761935at2"/>
<evidence type="ECO:0000313" key="2">
    <source>
        <dbReference type="EMBL" id="SSA34687.1"/>
    </source>
</evidence>